<proteinExistence type="predicted"/>
<dbReference type="InterPro" id="IPR003245">
    <property type="entry name" value="Phytocyanin_dom"/>
</dbReference>
<dbReference type="EMBL" id="CP093343">
    <property type="protein sequence ID" value="WOG84654.1"/>
    <property type="molecule type" value="Genomic_DNA"/>
</dbReference>
<dbReference type="Proteomes" id="UP000077755">
    <property type="component" value="Chromosome 1"/>
</dbReference>
<keyword evidence="2" id="KW-1185">Reference proteome</keyword>
<dbReference type="PROSITE" id="PS51485">
    <property type="entry name" value="PHYTOCYANIN"/>
    <property type="match status" value="1"/>
</dbReference>
<accession>A0A166IBT1</accession>
<dbReference type="OrthoDB" id="1839683at2759"/>
<reference evidence="1" key="2">
    <citation type="submission" date="2022-03" db="EMBL/GenBank/DDBJ databases">
        <title>Draft title - Genomic analysis of global carrot germplasm unveils the trajectory of domestication and the origin of high carotenoid orange carrot.</title>
        <authorList>
            <person name="Iorizzo M."/>
            <person name="Ellison S."/>
            <person name="Senalik D."/>
            <person name="Macko-Podgorni A."/>
            <person name="Grzebelus D."/>
            <person name="Bostan H."/>
            <person name="Rolling W."/>
            <person name="Curaba J."/>
            <person name="Simon P."/>
        </authorList>
    </citation>
    <scope>NUCLEOTIDE SEQUENCE</scope>
    <source>
        <tissue evidence="1">Leaf</tissue>
    </source>
</reference>
<organism evidence="1 2">
    <name type="scientific">Daucus carota subsp. sativus</name>
    <name type="common">Carrot</name>
    <dbReference type="NCBI Taxonomy" id="79200"/>
    <lineage>
        <taxon>Eukaryota</taxon>
        <taxon>Viridiplantae</taxon>
        <taxon>Streptophyta</taxon>
        <taxon>Embryophyta</taxon>
        <taxon>Tracheophyta</taxon>
        <taxon>Spermatophyta</taxon>
        <taxon>Magnoliopsida</taxon>
        <taxon>eudicotyledons</taxon>
        <taxon>Gunneridae</taxon>
        <taxon>Pentapetalae</taxon>
        <taxon>asterids</taxon>
        <taxon>campanulids</taxon>
        <taxon>Apiales</taxon>
        <taxon>Apiaceae</taxon>
        <taxon>Apioideae</taxon>
        <taxon>Scandiceae</taxon>
        <taxon>Daucinae</taxon>
        <taxon>Daucus</taxon>
        <taxon>Daucus sect. Daucus</taxon>
    </lineage>
</organism>
<gene>
    <name evidence="1" type="ORF">DCAR_0103838</name>
</gene>
<dbReference type="GO" id="GO:0009055">
    <property type="term" value="F:electron transfer activity"/>
    <property type="evidence" value="ECO:0007669"/>
    <property type="project" value="InterPro"/>
</dbReference>
<reference evidence="1" key="1">
    <citation type="journal article" date="2016" name="Nat. Genet.">
        <title>A high-quality carrot genome assembly provides new insights into carotenoid accumulation and asterid genome evolution.</title>
        <authorList>
            <person name="Iorizzo M."/>
            <person name="Ellison S."/>
            <person name="Senalik D."/>
            <person name="Zeng P."/>
            <person name="Satapoomin P."/>
            <person name="Huang J."/>
            <person name="Bowman M."/>
            <person name="Iovene M."/>
            <person name="Sanseverino W."/>
            <person name="Cavagnaro P."/>
            <person name="Yildiz M."/>
            <person name="Macko-Podgorni A."/>
            <person name="Moranska E."/>
            <person name="Grzebelus E."/>
            <person name="Grzebelus D."/>
            <person name="Ashrafi H."/>
            <person name="Zheng Z."/>
            <person name="Cheng S."/>
            <person name="Spooner D."/>
            <person name="Van Deynze A."/>
            <person name="Simon P."/>
        </authorList>
    </citation>
    <scope>NUCLEOTIDE SEQUENCE</scope>
    <source>
        <tissue evidence="1">Leaf</tissue>
    </source>
</reference>
<evidence type="ECO:0000313" key="1">
    <source>
        <dbReference type="EMBL" id="WOG84654.1"/>
    </source>
</evidence>
<protein>
    <submittedName>
        <fullName evidence="1">Uncharacterized protein</fullName>
    </submittedName>
</protein>
<dbReference type="PANTHER" id="PTHR34052">
    <property type="entry name" value="GLYCINE-RICH PROTEIN-LIKE"/>
    <property type="match status" value="1"/>
</dbReference>
<evidence type="ECO:0000313" key="2">
    <source>
        <dbReference type="Proteomes" id="UP000077755"/>
    </source>
</evidence>
<dbReference type="AlphaFoldDB" id="A0A166IBT1"/>
<dbReference type="Gene3D" id="2.60.40.420">
    <property type="entry name" value="Cupredoxins - blue copper proteins"/>
    <property type="match status" value="1"/>
</dbReference>
<dbReference type="InterPro" id="IPR008972">
    <property type="entry name" value="Cupredoxin"/>
</dbReference>
<dbReference type="PANTHER" id="PTHR34052:SF1">
    <property type="entry name" value="OS06G0216700 PROTEIN"/>
    <property type="match status" value="1"/>
</dbReference>
<dbReference type="SUPFAM" id="SSF49503">
    <property type="entry name" value="Cupredoxins"/>
    <property type="match status" value="1"/>
</dbReference>
<sequence>MASKCAELVMLFLVAATFFVASNASNRKLTNGTVKWDSGFNFTAGWPWNRPPFNFTSGWRQNIPQCSGKIIVGGDQKWQFGFNYTDWAIKTGPFYLNDTLVFQYDPPSNHTFPHSVYLLPDYQSFINCDLTSATELATVTQGGANGYELVLKNWKPYYLACGERNGFHCSVGLMKFSVMPLIRYGY</sequence>
<dbReference type="Gramene" id="KZN10966">
    <property type="protein sequence ID" value="KZN10966"/>
    <property type="gene ID" value="DCAR_003622"/>
</dbReference>
<name>A0A166IBT1_DAUCS</name>